<dbReference type="Proteomes" id="UP000796880">
    <property type="component" value="Unassembled WGS sequence"/>
</dbReference>
<evidence type="ECO:0000313" key="3">
    <source>
        <dbReference type="Proteomes" id="UP000796880"/>
    </source>
</evidence>
<sequence>MGLLARIIMVESRSTVAGKKSTGPTAVGSTSGVNERKLTGSAIVGDVNENQETDEPIMAANESSIDNLRY</sequence>
<gene>
    <name evidence="2" type="ORF">FNV43_RR05977</name>
</gene>
<feature type="compositionally biased region" description="Polar residues" evidence="1">
    <location>
        <begin position="61"/>
        <end position="70"/>
    </location>
</feature>
<feature type="region of interest" description="Disordered" evidence="1">
    <location>
        <begin position="15"/>
        <end position="70"/>
    </location>
</feature>
<dbReference type="AlphaFoldDB" id="A0A8K0HD27"/>
<reference evidence="2" key="1">
    <citation type="submission" date="2020-03" db="EMBL/GenBank/DDBJ databases">
        <title>A high-quality chromosome-level genome assembly of a woody plant with both climbing and erect habits, Rhamnella rubrinervis.</title>
        <authorList>
            <person name="Lu Z."/>
            <person name="Yang Y."/>
            <person name="Zhu X."/>
            <person name="Sun Y."/>
        </authorList>
    </citation>
    <scope>NUCLEOTIDE SEQUENCE</scope>
    <source>
        <strain evidence="2">BYM</strain>
        <tissue evidence="2">Leaf</tissue>
    </source>
</reference>
<feature type="compositionally biased region" description="Polar residues" evidence="1">
    <location>
        <begin position="22"/>
        <end position="33"/>
    </location>
</feature>
<organism evidence="2 3">
    <name type="scientific">Rhamnella rubrinervis</name>
    <dbReference type="NCBI Taxonomy" id="2594499"/>
    <lineage>
        <taxon>Eukaryota</taxon>
        <taxon>Viridiplantae</taxon>
        <taxon>Streptophyta</taxon>
        <taxon>Embryophyta</taxon>
        <taxon>Tracheophyta</taxon>
        <taxon>Spermatophyta</taxon>
        <taxon>Magnoliopsida</taxon>
        <taxon>eudicotyledons</taxon>
        <taxon>Gunneridae</taxon>
        <taxon>Pentapetalae</taxon>
        <taxon>rosids</taxon>
        <taxon>fabids</taxon>
        <taxon>Rosales</taxon>
        <taxon>Rhamnaceae</taxon>
        <taxon>rhamnoid group</taxon>
        <taxon>Rhamneae</taxon>
        <taxon>Rhamnella</taxon>
    </lineage>
</organism>
<dbReference type="EMBL" id="VOIH02000003">
    <property type="protein sequence ID" value="KAF3449898.1"/>
    <property type="molecule type" value="Genomic_DNA"/>
</dbReference>
<evidence type="ECO:0000313" key="2">
    <source>
        <dbReference type="EMBL" id="KAF3449898.1"/>
    </source>
</evidence>
<accession>A0A8K0HD27</accession>
<evidence type="ECO:0000256" key="1">
    <source>
        <dbReference type="SAM" id="MobiDB-lite"/>
    </source>
</evidence>
<name>A0A8K0HD27_9ROSA</name>
<comment type="caution">
    <text evidence="2">The sequence shown here is derived from an EMBL/GenBank/DDBJ whole genome shotgun (WGS) entry which is preliminary data.</text>
</comment>
<proteinExistence type="predicted"/>
<keyword evidence="3" id="KW-1185">Reference proteome</keyword>
<protein>
    <submittedName>
        <fullName evidence="2">Uncharacterized protein</fullName>
    </submittedName>
</protein>